<sequence>MQFALKTYYRLEFLPAVVSFVGEIARCLGATSKEISELSMASEEAGAYIIERYPNQGSEEQFEVVCEVLEDGLRIVFSNMGLPVDPGGLPKYEVTQPEETIDGLGLFLIEKLVDHFEFVNQGRAGWRTVLLKRLSNPKVLTAPLAGADQAPASSREKLQVRLAGVEHIPGIVELAYRNYGYSYSKEVFYYADRLRDAMEDGRVISYVALNPEGQVVGQMAILRATGDAEVAEYGALMVQPEYRRSMGLLQLIKAVARTTKGGDDRVAVGEANLVTTHTQSQKVCSLFNFNPMALKLSVHGRARFLKLAEDDDAQRETLLHAVTVTRDLPPVQLFVPPAHVEISRRLFENSGLSLEIPVESPPLADHTDLAVETHAESELAVLSLRVTGEDFASVLRRQLFDQESDGIKTVYVRFPAWHALPETLEDEMRRMRLFFCGWVVESPDRWWLLYTRLYAQRFDFDRIQLCDPVAIELQSYVERCYQEAIFS</sequence>
<gene>
    <name evidence="2" type="ORF">ACFSJC_05870</name>
</gene>
<dbReference type="InterPro" id="IPR016181">
    <property type="entry name" value="Acyl_CoA_acyltransferase"/>
</dbReference>
<evidence type="ECO:0000313" key="3">
    <source>
        <dbReference type="Proteomes" id="UP001597337"/>
    </source>
</evidence>
<dbReference type="GO" id="GO:0005524">
    <property type="term" value="F:ATP binding"/>
    <property type="evidence" value="ECO:0007669"/>
    <property type="project" value="UniProtKB-KW"/>
</dbReference>
<dbReference type="Gene3D" id="3.30.565.10">
    <property type="entry name" value="Histidine kinase-like ATPase, C-terminal domain"/>
    <property type="match status" value="1"/>
</dbReference>
<dbReference type="CDD" id="cd16936">
    <property type="entry name" value="HATPase_RsbW-like"/>
    <property type="match status" value="1"/>
</dbReference>
<keyword evidence="2" id="KW-0067">ATP-binding</keyword>
<comment type="caution">
    <text evidence="2">The sequence shown here is derived from an EMBL/GenBank/DDBJ whole genome shotgun (WGS) entry which is preliminary data.</text>
</comment>
<dbReference type="Pfam" id="PF13581">
    <property type="entry name" value="HATPase_c_2"/>
    <property type="match status" value="1"/>
</dbReference>
<name>A0ABW4Y644_9GAMM</name>
<accession>A0ABW4Y644</accession>
<proteinExistence type="predicted"/>
<reference evidence="3" key="1">
    <citation type="journal article" date="2019" name="Int. J. Syst. Evol. Microbiol.">
        <title>The Global Catalogue of Microorganisms (GCM) 10K type strain sequencing project: providing services to taxonomists for standard genome sequencing and annotation.</title>
        <authorList>
            <consortium name="The Broad Institute Genomics Platform"/>
            <consortium name="The Broad Institute Genome Sequencing Center for Infectious Disease"/>
            <person name="Wu L."/>
            <person name="Ma J."/>
        </authorList>
    </citation>
    <scope>NUCLEOTIDE SEQUENCE [LARGE SCALE GENOMIC DNA]</scope>
    <source>
        <strain evidence="3">KACC 12597</strain>
    </source>
</reference>
<dbReference type="EMBL" id="JBHUHX010000011">
    <property type="protein sequence ID" value="MFD2111363.1"/>
    <property type="molecule type" value="Genomic_DNA"/>
</dbReference>
<keyword evidence="2" id="KW-0547">Nucleotide-binding</keyword>
<dbReference type="Proteomes" id="UP001597337">
    <property type="component" value="Unassembled WGS sequence"/>
</dbReference>
<feature type="domain" description="Histidine kinase/HSP90-like ATPase" evidence="1">
    <location>
        <begin position="11"/>
        <end position="122"/>
    </location>
</feature>
<dbReference type="SUPFAM" id="SSF55729">
    <property type="entry name" value="Acyl-CoA N-acyltransferases (Nat)"/>
    <property type="match status" value="1"/>
</dbReference>
<dbReference type="RefSeq" id="WP_386024558.1">
    <property type="nucleotide sequence ID" value="NZ_JBHUHX010000011.1"/>
</dbReference>
<keyword evidence="3" id="KW-1185">Reference proteome</keyword>
<dbReference type="InterPro" id="IPR003594">
    <property type="entry name" value="HATPase_dom"/>
</dbReference>
<organism evidence="2 3">
    <name type="scientific">Thiorhodococcus fuscus</name>
    <dbReference type="NCBI Taxonomy" id="527200"/>
    <lineage>
        <taxon>Bacteria</taxon>
        <taxon>Pseudomonadati</taxon>
        <taxon>Pseudomonadota</taxon>
        <taxon>Gammaproteobacteria</taxon>
        <taxon>Chromatiales</taxon>
        <taxon>Chromatiaceae</taxon>
        <taxon>Thiorhodococcus</taxon>
    </lineage>
</organism>
<evidence type="ECO:0000259" key="1">
    <source>
        <dbReference type="Pfam" id="PF13581"/>
    </source>
</evidence>
<dbReference type="Gene3D" id="3.40.630.30">
    <property type="match status" value="1"/>
</dbReference>
<protein>
    <submittedName>
        <fullName evidence="2">ATP-binding protein</fullName>
    </submittedName>
</protein>
<evidence type="ECO:0000313" key="2">
    <source>
        <dbReference type="EMBL" id="MFD2111363.1"/>
    </source>
</evidence>
<dbReference type="CDD" id="cd04301">
    <property type="entry name" value="NAT_SF"/>
    <property type="match status" value="1"/>
</dbReference>
<dbReference type="InterPro" id="IPR036890">
    <property type="entry name" value="HATPase_C_sf"/>
</dbReference>